<evidence type="ECO:0000313" key="3">
    <source>
        <dbReference type="Proteomes" id="UP001165160"/>
    </source>
</evidence>
<proteinExistence type="predicted"/>
<dbReference type="AlphaFoldDB" id="A0A9W7BAK8"/>
<feature type="compositionally biased region" description="Pro residues" evidence="1">
    <location>
        <begin position="23"/>
        <end position="33"/>
    </location>
</feature>
<organism evidence="2 3">
    <name type="scientific">Triparma verrucosa</name>
    <dbReference type="NCBI Taxonomy" id="1606542"/>
    <lineage>
        <taxon>Eukaryota</taxon>
        <taxon>Sar</taxon>
        <taxon>Stramenopiles</taxon>
        <taxon>Ochrophyta</taxon>
        <taxon>Bolidophyceae</taxon>
        <taxon>Parmales</taxon>
        <taxon>Triparmaceae</taxon>
        <taxon>Triparma</taxon>
    </lineage>
</organism>
<feature type="compositionally biased region" description="Polar residues" evidence="1">
    <location>
        <begin position="1"/>
        <end position="10"/>
    </location>
</feature>
<feature type="region of interest" description="Disordered" evidence="1">
    <location>
        <begin position="1"/>
        <end position="77"/>
    </location>
</feature>
<keyword evidence="3" id="KW-1185">Reference proteome</keyword>
<feature type="compositionally biased region" description="Basic and acidic residues" evidence="1">
    <location>
        <begin position="36"/>
        <end position="51"/>
    </location>
</feature>
<dbReference type="EMBL" id="BRXX01000065">
    <property type="protein sequence ID" value="GMH86892.1"/>
    <property type="molecule type" value="Genomic_DNA"/>
</dbReference>
<dbReference type="Proteomes" id="UP001165160">
    <property type="component" value="Unassembled WGS sequence"/>
</dbReference>
<gene>
    <name evidence="2" type="ORF">TrVE_jg1982</name>
</gene>
<name>A0A9W7BAK8_9STRA</name>
<evidence type="ECO:0000256" key="1">
    <source>
        <dbReference type="SAM" id="MobiDB-lite"/>
    </source>
</evidence>
<reference evidence="3" key="1">
    <citation type="journal article" date="2023" name="Commun. Biol.">
        <title>Genome analysis of Parmales, the sister group of diatoms, reveals the evolutionary specialization of diatoms from phago-mixotrophs to photoautotrophs.</title>
        <authorList>
            <person name="Ban H."/>
            <person name="Sato S."/>
            <person name="Yoshikawa S."/>
            <person name="Yamada K."/>
            <person name="Nakamura Y."/>
            <person name="Ichinomiya M."/>
            <person name="Sato N."/>
            <person name="Blanc-Mathieu R."/>
            <person name="Endo H."/>
            <person name="Kuwata A."/>
            <person name="Ogata H."/>
        </authorList>
    </citation>
    <scope>NUCLEOTIDE SEQUENCE [LARGE SCALE GENOMIC DNA]</scope>
    <source>
        <strain evidence="3">NIES 3699</strain>
    </source>
</reference>
<accession>A0A9W7BAK8</accession>
<protein>
    <submittedName>
        <fullName evidence="2">Uncharacterized protein</fullName>
    </submittedName>
</protein>
<comment type="caution">
    <text evidence="2">The sequence shown here is derived from an EMBL/GenBank/DDBJ whole genome shotgun (WGS) entry which is preliminary data.</text>
</comment>
<evidence type="ECO:0000313" key="2">
    <source>
        <dbReference type="EMBL" id="GMH86892.1"/>
    </source>
</evidence>
<sequence length="77" mass="8154">MSTPYVVSSRTSKDDDAMFATPPSSPTKAPPPSSSERLRARTNSDADKKENNSPVMAPMSPGKESLGGVQCPKPFSL</sequence>